<sequence length="215" mass="24623">MPDPRTYSQGTRAALFYNSGGLCYWPGCPEPVLLHRDGRWLVLVDIAHISAATRGGPRYDAAMTDDERRAESNLILLCDEHHQLVDEQPRHYTAERLRRWKVQREADPRQALERLREVTPASLKQLVAESLEEHDAKMLEVLDRLEHADHEAATLMRGLLDELTEAYSRLGRRVDGDAIAELSIATHRLERMQNTLDAFIEATSTLRMNRLLGEF</sequence>
<protein>
    <recommendedName>
        <fullName evidence="3">HNH endonuclease</fullName>
    </recommendedName>
</protein>
<evidence type="ECO:0008006" key="3">
    <source>
        <dbReference type="Google" id="ProtNLM"/>
    </source>
</evidence>
<name>A0ABP7J1Q4_9ACTN</name>
<evidence type="ECO:0000313" key="2">
    <source>
        <dbReference type="Proteomes" id="UP001500888"/>
    </source>
</evidence>
<keyword evidence="2" id="KW-1185">Reference proteome</keyword>
<proteinExistence type="predicted"/>
<dbReference type="EMBL" id="BAAAZR010000031">
    <property type="protein sequence ID" value="GAA3832463.1"/>
    <property type="molecule type" value="Genomic_DNA"/>
</dbReference>
<evidence type="ECO:0000313" key="1">
    <source>
        <dbReference type="EMBL" id="GAA3832463.1"/>
    </source>
</evidence>
<comment type="caution">
    <text evidence="1">The sequence shown here is derived from an EMBL/GenBank/DDBJ whole genome shotgun (WGS) entry which is preliminary data.</text>
</comment>
<reference evidence="2" key="1">
    <citation type="journal article" date="2019" name="Int. J. Syst. Evol. Microbiol.">
        <title>The Global Catalogue of Microorganisms (GCM) 10K type strain sequencing project: providing services to taxonomists for standard genome sequencing and annotation.</title>
        <authorList>
            <consortium name="The Broad Institute Genomics Platform"/>
            <consortium name="The Broad Institute Genome Sequencing Center for Infectious Disease"/>
            <person name="Wu L."/>
            <person name="Ma J."/>
        </authorList>
    </citation>
    <scope>NUCLEOTIDE SEQUENCE [LARGE SCALE GENOMIC DNA]</scope>
    <source>
        <strain evidence="2">JCM 16908</strain>
    </source>
</reference>
<accession>A0ABP7J1Q4</accession>
<organism evidence="1 2">
    <name type="scientific">Sphaerisporangium flaviroseum</name>
    <dbReference type="NCBI Taxonomy" id="509199"/>
    <lineage>
        <taxon>Bacteria</taxon>
        <taxon>Bacillati</taxon>
        <taxon>Actinomycetota</taxon>
        <taxon>Actinomycetes</taxon>
        <taxon>Streptosporangiales</taxon>
        <taxon>Streptosporangiaceae</taxon>
        <taxon>Sphaerisporangium</taxon>
    </lineage>
</organism>
<gene>
    <name evidence="1" type="ORF">GCM10022226_62110</name>
</gene>
<dbReference type="RefSeq" id="WP_344948235.1">
    <property type="nucleotide sequence ID" value="NZ_BAAAZR010000031.1"/>
</dbReference>
<dbReference type="Proteomes" id="UP001500888">
    <property type="component" value="Unassembled WGS sequence"/>
</dbReference>